<evidence type="ECO:0000313" key="8">
    <source>
        <dbReference type="EMBL" id="OMH23283.1"/>
    </source>
</evidence>
<keyword evidence="9" id="KW-1185">Reference proteome</keyword>
<evidence type="ECO:0000256" key="1">
    <source>
        <dbReference type="ARBA" id="ARBA00004651"/>
    </source>
</evidence>
<dbReference type="PANTHER" id="PTHR23513">
    <property type="entry name" value="INTEGRAL MEMBRANE EFFLUX PROTEIN-RELATED"/>
    <property type="match status" value="1"/>
</dbReference>
<dbReference type="AlphaFoldDB" id="A0A1R1L6Z1"/>
<evidence type="ECO:0000313" key="9">
    <source>
        <dbReference type="Proteomes" id="UP000187085"/>
    </source>
</evidence>
<dbReference type="PANTHER" id="PTHR23513:SF6">
    <property type="entry name" value="MAJOR FACILITATOR SUPERFAMILY ASSOCIATED DOMAIN-CONTAINING PROTEIN"/>
    <property type="match status" value="1"/>
</dbReference>
<evidence type="ECO:0000256" key="2">
    <source>
        <dbReference type="ARBA" id="ARBA00022448"/>
    </source>
</evidence>
<proteinExistence type="predicted"/>
<dbReference type="Pfam" id="PF05977">
    <property type="entry name" value="MFS_3"/>
    <property type="match status" value="1"/>
</dbReference>
<comment type="subcellular location">
    <subcellularLocation>
        <location evidence="1">Cell membrane</location>
        <topology evidence="1">Multi-pass membrane protein</topology>
    </subcellularLocation>
</comment>
<dbReference type="CDD" id="cd06173">
    <property type="entry name" value="MFS_MefA_like"/>
    <property type="match status" value="1"/>
</dbReference>
<evidence type="ECO:0000256" key="7">
    <source>
        <dbReference type="SAM" id="Phobius"/>
    </source>
</evidence>
<sequence length="408" mass="42379">MARSPVTSAFGRYWTAEAVSGFGTYVTLLALQTLVIVQLHGSALDVGWLNAARWLPWLMFGLVVGVLMDRLRRRPVLVLAHVTQAVALAFIPICWAVGLLTMPVLLLLVLLWGGGSLVNASASMAFLPRLVTRDRLQLAHARLDGADAVAQNAGPAVGGALATVIGAPATVLVALCTHVLAAATTASIRIDEPVPSVPSRRAFGREISEGLRWIYRSRELRPVAVGTHVWFAGQAVLGTALATWALDQLQLMPFQFGLAVSGAGLGAVVGAVLSTAVGRRIGAGRAVIGAHVVSVVGVILMVTAVVGTGWASWVLLALGQGAHGFAMGLSTSHEMSYRQAMTPDALQGRTNTTLRSFNRAVVVVVAPLGGLLAVGAGLATALIVAAALFVGAALLLALSPFRRVRSVG</sequence>
<keyword evidence="4 7" id="KW-0812">Transmembrane</keyword>
<feature type="transmembrane region" description="Helical" evidence="7">
    <location>
        <begin position="21"/>
        <end position="39"/>
    </location>
</feature>
<dbReference type="OrthoDB" id="9815525at2"/>
<feature type="transmembrane region" description="Helical" evidence="7">
    <location>
        <begin position="286"/>
        <end position="304"/>
    </location>
</feature>
<evidence type="ECO:0000256" key="5">
    <source>
        <dbReference type="ARBA" id="ARBA00022989"/>
    </source>
</evidence>
<gene>
    <name evidence="8" type="ORF">BKD30_13100</name>
</gene>
<dbReference type="STRING" id="554083.BKD30_13100"/>
<dbReference type="InterPro" id="IPR036259">
    <property type="entry name" value="MFS_trans_sf"/>
</dbReference>
<accession>A0A1R1L6Z1</accession>
<reference evidence="8 9" key="1">
    <citation type="submission" date="2016-12" db="EMBL/GenBank/DDBJ databases">
        <title>Draft genome of Tersicoccus phoenicis 1P05MA.</title>
        <authorList>
            <person name="Nakajima Y."/>
            <person name="Yoshizawa S."/>
            <person name="Nakamura K."/>
            <person name="Ogura Y."/>
            <person name="Hayashi T."/>
            <person name="Kogure K."/>
        </authorList>
    </citation>
    <scope>NUCLEOTIDE SEQUENCE [LARGE SCALE GENOMIC DNA]</scope>
    <source>
        <strain evidence="8 9">1p05MA</strain>
    </source>
</reference>
<evidence type="ECO:0000256" key="4">
    <source>
        <dbReference type="ARBA" id="ARBA00022692"/>
    </source>
</evidence>
<keyword evidence="3" id="KW-1003">Cell membrane</keyword>
<dbReference type="SUPFAM" id="SSF103473">
    <property type="entry name" value="MFS general substrate transporter"/>
    <property type="match status" value="1"/>
</dbReference>
<feature type="transmembrane region" description="Helical" evidence="7">
    <location>
        <begin position="51"/>
        <end position="69"/>
    </location>
</feature>
<name>A0A1R1L6Z1_9MICC</name>
<evidence type="ECO:0000256" key="3">
    <source>
        <dbReference type="ARBA" id="ARBA00022475"/>
    </source>
</evidence>
<dbReference type="Gene3D" id="1.20.1250.20">
    <property type="entry name" value="MFS general substrate transporter like domains"/>
    <property type="match status" value="1"/>
</dbReference>
<feature type="transmembrane region" description="Helical" evidence="7">
    <location>
        <begin position="223"/>
        <end position="246"/>
    </location>
</feature>
<dbReference type="EMBL" id="MRDE01000076">
    <property type="protein sequence ID" value="OMH23283.1"/>
    <property type="molecule type" value="Genomic_DNA"/>
</dbReference>
<feature type="transmembrane region" description="Helical" evidence="7">
    <location>
        <begin position="252"/>
        <end position="274"/>
    </location>
</feature>
<protein>
    <submittedName>
        <fullName evidence="8">MFS transporter</fullName>
    </submittedName>
</protein>
<keyword evidence="5 7" id="KW-1133">Transmembrane helix</keyword>
<comment type="caution">
    <text evidence="8">The sequence shown here is derived from an EMBL/GenBank/DDBJ whole genome shotgun (WGS) entry which is preliminary data.</text>
</comment>
<keyword evidence="2" id="KW-0813">Transport</keyword>
<dbReference type="RefSeq" id="WP_076705274.1">
    <property type="nucleotide sequence ID" value="NZ_MRDE01000076.1"/>
</dbReference>
<dbReference type="InterPro" id="IPR010290">
    <property type="entry name" value="TM_effector"/>
</dbReference>
<feature type="transmembrane region" description="Helical" evidence="7">
    <location>
        <begin position="382"/>
        <end position="401"/>
    </location>
</feature>
<keyword evidence="6 7" id="KW-0472">Membrane</keyword>
<dbReference type="GO" id="GO:0005886">
    <property type="term" value="C:plasma membrane"/>
    <property type="evidence" value="ECO:0007669"/>
    <property type="project" value="UniProtKB-SubCell"/>
</dbReference>
<dbReference type="Proteomes" id="UP000187085">
    <property type="component" value="Unassembled WGS sequence"/>
</dbReference>
<evidence type="ECO:0000256" key="6">
    <source>
        <dbReference type="ARBA" id="ARBA00023136"/>
    </source>
</evidence>
<organism evidence="8 9">
    <name type="scientific">Tersicoccus phoenicis</name>
    <dbReference type="NCBI Taxonomy" id="554083"/>
    <lineage>
        <taxon>Bacteria</taxon>
        <taxon>Bacillati</taxon>
        <taxon>Actinomycetota</taxon>
        <taxon>Actinomycetes</taxon>
        <taxon>Micrococcales</taxon>
        <taxon>Micrococcaceae</taxon>
        <taxon>Tersicoccus</taxon>
    </lineage>
</organism>